<sequence length="176" mass="18650">VESILVPIACLLLLSGFFVAIIQPILTGKRAWVRPTDLARATIELTEQKEQLYSSLRELTFDHSLGKISDADFETIRIDLEAKAVEVLRRLDGLESGEGDANPAADLDARIEADLQSLESPPTPTASTQADTSQATTSQAGPAPAAKFCSTCGTARGPGHRFCAQCGAAFDPVPPA</sequence>
<feature type="non-terminal residue" evidence="3">
    <location>
        <position position="1"/>
    </location>
</feature>
<accession>A0A382ACB1</accession>
<reference evidence="3" key="1">
    <citation type="submission" date="2018-05" db="EMBL/GenBank/DDBJ databases">
        <authorList>
            <person name="Lanie J.A."/>
            <person name="Ng W.-L."/>
            <person name="Kazmierczak K.M."/>
            <person name="Andrzejewski T.M."/>
            <person name="Davidsen T.M."/>
            <person name="Wayne K.J."/>
            <person name="Tettelin H."/>
            <person name="Glass J.I."/>
            <person name="Rusch D."/>
            <person name="Podicherti R."/>
            <person name="Tsui H.-C.T."/>
            <person name="Winkler M.E."/>
        </authorList>
    </citation>
    <scope>NUCLEOTIDE SEQUENCE</scope>
</reference>
<feature type="transmembrane region" description="Helical" evidence="2">
    <location>
        <begin position="6"/>
        <end position="26"/>
    </location>
</feature>
<evidence type="ECO:0008006" key="4">
    <source>
        <dbReference type="Google" id="ProtNLM"/>
    </source>
</evidence>
<evidence type="ECO:0000256" key="2">
    <source>
        <dbReference type="SAM" id="Phobius"/>
    </source>
</evidence>
<keyword evidence="2" id="KW-0812">Transmembrane</keyword>
<protein>
    <recommendedName>
        <fullName evidence="4">Zinc-ribbon domain-containing protein</fullName>
    </recommendedName>
</protein>
<dbReference type="EMBL" id="UINC01024611">
    <property type="protein sequence ID" value="SVA98583.1"/>
    <property type="molecule type" value="Genomic_DNA"/>
</dbReference>
<evidence type="ECO:0000256" key="1">
    <source>
        <dbReference type="SAM" id="MobiDB-lite"/>
    </source>
</evidence>
<keyword evidence="2" id="KW-1133">Transmembrane helix</keyword>
<keyword evidence="2" id="KW-0472">Membrane</keyword>
<organism evidence="3">
    <name type="scientific">marine metagenome</name>
    <dbReference type="NCBI Taxonomy" id="408172"/>
    <lineage>
        <taxon>unclassified sequences</taxon>
        <taxon>metagenomes</taxon>
        <taxon>ecological metagenomes</taxon>
    </lineage>
</organism>
<name>A0A382ACB1_9ZZZZ</name>
<evidence type="ECO:0000313" key="3">
    <source>
        <dbReference type="EMBL" id="SVA98583.1"/>
    </source>
</evidence>
<proteinExistence type="predicted"/>
<dbReference type="AlphaFoldDB" id="A0A382ACB1"/>
<gene>
    <name evidence="3" type="ORF">METZ01_LOCUS151437</name>
</gene>
<feature type="compositionally biased region" description="Low complexity" evidence="1">
    <location>
        <begin position="125"/>
        <end position="140"/>
    </location>
</feature>
<feature type="region of interest" description="Disordered" evidence="1">
    <location>
        <begin position="118"/>
        <end position="143"/>
    </location>
</feature>